<evidence type="ECO:0000313" key="2">
    <source>
        <dbReference type="EMBL" id="AYL36897.1"/>
    </source>
</evidence>
<organism evidence="2 3">
    <name type="scientific">Streptomyces fungicidicus</name>
    <dbReference type="NCBI Taxonomy" id="68203"/>
    <lineage>
        <taxon>Bacteria</taxon>
        <taxon>Bacillati</taxon>
        <taxon>Actinomycetota</taxon>
        <taxon>Actinomycetes</taxon>
        <taxon>Kitasatosporales</taxon>
        <taxon>Streptomycetaceae</taxon>
        <taxon>Streptomyces</taxon>
    </lineage>
</organism>
<accession>A0A494UU61</accession>
<dbReference type="Proteomes" id="UP000282170">
    <property type="component" value="Chromosome"/>
</dbReference>
<name>A0A494UU61_9ACTN</name>
<gene>
    <name evidence="2" type="ORF">CNQ36_16620</name>
</gene>
<protein>
    <recommendedName>
        <fullName evidence="4">Plasmid mobilization relaxosome protein MobC</fullName>
    </recommendedName>
</protein>
<dbReference type="GeneID" id="93884450"/>
<sequence>MSAPAGAEAGPAHGAGTETGGEAERGLHQNTQPPAEPSEPTAAPAVRIAPTVNTDVFMHHGVAANDVPAPAHADTAPGAERRRHLSEVLYRPRSGTKRTLQLTCSAEPAERAFIDLAARKAKRSRSAYLMDCALTFAHAYLSDRRPEGIAPLPSPQATQDLMILFGRLIREFGRTGSNLNQLVRAVHQGELPDRAEEILNELHQVAQRTRLLLDQTLAGGGHRGA</sequence>
<feature type="region of interest" description="Disordered" evidence="1">
    <location>
        <begin position="63"/>
        <end position="82"/>
    </location>
</feature>
<dbReference type="EMBL" id="CP023407">
    <property type="protein sequence ID" value="AYL36897.1"/>
    <property type="molecule type" value="Genomic_DNA"/>
</dbReference>
<evidence type="ECO:0000313" key="3">
    <source>
        <dbReference type="Proteomes" id="UP000282170"/>
    </source>
</evidence>
<reference evidence="2 3" key="1">
    <citation type="submission" date="2017-09" db="EMBL/GenBank/DDBJ databases">
        <authorList>
            <person name="Zhang H."/>
            <person name="Hu S."/>
            <person name="Xu J."/>
            <person name="He Z."/>
        </authorList>
    </citation>
    <scope>NUCLEOTIDE SEQUENCE [LARGE SCALE GENOMIC DNA]</scope>
    <source>
        <strain evidence="2 3">TXX3120</strain>
    </source>
</reference>
<evidence type="ECO:0000256" key="1">
    <source>
        <dbReference type="SAM" id="MobiDB-lite"/>
    </source>
</evidence>
<dbReference type="RefSeq" id="WP_121546587.1">
    <property type="nucleotide sequence ID" value="NZ_CP023407.1"/>
</dbReference>
<dbReference type="AlphaFoldDB" id="A0A494UU61"/>
<feature type="region of interest" description="Disordered" evidence="1">
    <location>
        <begin position="1"/>
        <end position="42"/>
    </location>
</feature>
<evidence type="ECO:0008006" key="4">
    <source>
        <dbReference type="Google" id="ProtNLM"/>
    </source>
</evidence>
<dbReference type="KEGG" id="sfug:CNQ36_16620"/>
<proteinExistence type="predicted"/>
<feature type="compositionally biased region" description="Low complexity" evidence="1">
    <location>
        <begin position="1"/>
        <end position="16"/>
    </location>
</feature>
<keyword evidence="3" id="KW-1185">Reference proteome</keyword>